<proteinExistence type="predicted"/>
<reference evidence="3" key="1">
    <citation type="journal article" date="2011" name="Nat. Commun.">
        <title>Effector diversification within compartments of the Leptosphaeria maculans genome affected by Repeat-Induced Point mutations.</title>
        <authorList>
            <person name="Rouxel T."/>
            <person name="Grandaubert J."/>
            <person name="Hane J.K."/>
            <person name="Hoede C."/>
            <person name="van de Wouw A.P."/>
            <person name="Couloux A."/>
            <person name="Dominguez V."/>
            <person name="Anthouard V."/>
            <person name="Bally P."/>
            <person name="Bourras S."/>
            <person name="Cozijnsen A.J."/>
            <person name="Ciuffetti L.M."/>
            <person name="Degrave A."/>
            <person name="Dilmaghani A."/>
            <person name="Duret L."/>
            <person name="Fudal I."/>
            <person name="Goodwin S.B."/>
            <person name="Gout L."/>
            <person name="Glaser N."/>
            <person name="Linglin J."/>
            <person name="Kema G.H.J."/>
            <person name="Lapalu N."/>
            <person name="Lawrence C.B."/>
            <person name="May K."/>
            <person name="Meyer M."/>
            <person name="Ollivier B."/>
            <person name="Poulain J."/>
            <person name="Schoch C.L."/>
            <person name="Simon A."/>
            <person name="Spatafora J.W."/>
            <person name="Stachowiak A."/>
            <person name="Turgeon B.G."/>
            <person name="Tyler B.M."/>
            <person name="Vincent D."/>
            <person name="Weissenbach J."/>
            <person name="Amselem J."/>
            <person name="Quesneville H."/>
            <person name="Oliver R.P."/>
            <person name="Wincker P."/>
            <person name="Balesdent M.-H."/>
            <person name="Howlett B.J."/>
        </authorList>
    </citation>
    <scope>NUCLEOTIDE SEQUENCE [LARGE SCALE GENOMIC DNA]</scope>
    <source>
        <strain evidence="3">JN3 / isolate v23.1.3 / race Av1-4-5-6-7-8</strain>
    </source>
</reference>
<feature type="region of interest" description="Disordered" evidence="1">
    <location>
        <begin position="1"/>
        <end position="148"/>
    </location>
</feature>
<dbReference type="InParanoid" id="E4ZVK9"/>
<dbReference type="HOGENOM" id="CLU_1185191_0_0_1"/>
<name>E4ZVK9_LEPMJ</name>
<dbReference type="Proteomes" id="UP000002668">
    <property type="component" value="Genome"/>
</dbReference>
<dbReference type="VEuPathDB" id="FungiDB:LEMA_P027870.1"/>
<gene>
    <name evidence="2" type="ORF">LEMA_P027870.1</name>
</gene>
<dbReference type="OMA" id="HYXEQAP"/>
<dbReference type="OrthoDB" id="3695683at2759"/>
<evidence type="ECO:0000256" key="1">
    <source>
        <dbReference type="SAM" id="MobiDB-lite"/>
    </source>
</evidence>
<organism evidence="3">
    <name type="scientific">Leptosphaeria maculans (strain JN3 / isolate v23.1.3 / race Av1-4-5-6-7-8)</name>
    <name type="common">Blackleg fungus</name>
    <name type="synonym">Phoma lingam</name>
    <dbReference type="NCBI Taxonomy" id="985895"/>
    <lineage>
        <taxon>Eukaryota</taxon>
        <taxon>Fungi</taxon>
        <taxon>Dikarya</taxon>
        <taxon>Ascomycota</taxon>
        <taxon>Pezizomycotina</taxon>
        <taxon>Dothideomycetes</taxon>
        <taxon>Pleosporomycetidae</taxon>
        <taxon>Pleosporales</taxon>
        <taxon>Pleosporineae</taxon>
        <taxon>Leptosphaeriaceae</taxon>
        <taxon>Plenodomus</taxon>
        <taxon>Plenodomus lingam/Leptosphaeria maculans species complex</taxon>
    </lineage>
</organism>
<protein>
    <submittedName>
        <fullName evidence="2">Predicted protein</fullName>
    </submittedName>
</protein>
<evidence type="ECO:0000313" key="3">
    <source>
        <dbReference type="Proteomes" id="UP000002668"/>
    </source>
</evidence>
<feature type="compositionally biased region" description="Low complexity" evidence="1">
    <location>
        <begin position="88"/>
        <end position="99"/>
    </location>
</feature>
<keyword evidence="3" id="KW-1185">Reference proteome</keyword>
<evidence type="ECO:0000313" key="2">
    <source>
        <dbReference type="EMBL" id="CBX95635.1"/>
    </source>
</evidence>
<feature type="compositionally biased region" description="Low complexity" evidence="1">
    <location>
        <begin position="132"/>
        <end position="147"/>
    </location>
</feature>
<sequence length="234" mass="23704">MSDVEPAEPPALLGEEPVAKPIVEEVPEEPSEATVAETAPVPEPEETVSSPEPPPVAAVEEDTPISQPEPAPAYTAVDNPVESEHDAIAAAPAETLAPISEDAAAPLQKAASVPHETEPATVAKSATIPSQAAAAPTVPDPAVSAVPETTSAPDLSAVKTEVAKAAAAADTKSLTPSKKDRAKAKILGKVVPKVAALRAPKEVTPLLVLLTQKKKAGVDVQPIVESMLKVGAGP</sequence>
<dbReference type="AlphaFoldDB" id="E4ZVK9"/>
<dbReference type="GeneID" id="13288494"/>
<dbReference type="EMBL" id="FP929127">
    <property type="protein sequence ID" value="CBX95635.1"/>
    <property type="molecule type" value="Genomic_DNA"/>
</dbReference>
<dbReference type="eggNOG" id="ENOG502R8MK">
    <property type="taxonomic scope" value="Eukaryota"/>
</dbReference>
<accession>E4ZVK9</accession>
<feature type="compositionally biased region" description="Low complexity" evidence="1">
    <location>
        <begin position="10"/>
        <end position="21"/>
    </location>
</feature>